<feature type="domain" description="4Fe-4S Wbl-type" evidence="11">
    <location>
        <begin position="14"/>
        <end position="71"/>
    </location>
</feature>
<dbReference type="InterPro" id="IPR034768">
    <property type="entry name" value="4FE4S_WBL"/>
</dbReference>
<dbReference type="AlphaFoldDB" id="A0A6J6GDK9"/>
<evidence type="ECO:0000256" key="9">
    <source>
        <dbReference type="ARBA" id="ARBA00023157"/>
    </source>
</evidence>
<dbReference type="HAMAP" id="MF_01479">
    <property type="entry name" value="WhiB"/>
    <property type="match status" value="1"/>
</dbReference>
<evidence type="ECO:0000256" key="7">
    <source>
        <dbReference type="ARBA" id="ARBA00023015"/>
    </source>
</evidence>
<evidence type="ECO:0000256" key="4">
    <source>
        <dbReference type="ARBA" id="ARBA00022723"/>
    </source>
</evidence>
<accession>A0A6J6GDK9</accession>
<keyword evidence="3" id="KW-0004">4Fe-4S</keyword>
<keyword evidence="9" id="KW-1015">Disulfide bond</keyword>
<dbReference type="GO" id="GO:0045892">
    <property type="term" value="P:negative regulation of DNA-templated transcription"/>
    <property type="evidence" value="ECO:0007669"/>
    <property type="project" value="TreeGrafter"/>
</dbReference>
<evidence type="ECO:0000256" key="3">
    <source>
        <dbReference type="ARBA" id="ARBA00022485"/>
    </source>
</evidence>
<proteinExistence type="inferred from homology"/>
<dbReference type="GO" id="GO:0047134">
    <property type="term" value="F:protein-disulfide reductase [NAD(P)H] activity"/>
    <property type="evidence" value="ECO:0007669"/>
    <property type="project" value="TreeGrafter"/>
</dbReference>
<keyword evidence="4" id="KW-0479">Metal-binding</keyword>
<protein>
    <submittedName>
        <fullName evidence="12">Unannotated protein</fullName>
    </submittedName>
</protein>
<sequence>MNDETIDSWMAQGACRAYPPNTFFPSDGVGVDRARKICATCSVTAQCLEYALANHIDHGVWGGCSERERRRISKRRRLTLSIATN</sequence>
<comment type="similarity">
    <text evidence="2">Belongs to the WhiB family.</text>
</comment>
<dbReference type="GO" id="GO:0003677">
    <property type="term" value="F:DNA binding"/>
    <property type="evidence" value="ECO:0007669"/>
    <property type="project" value="UniProtKB-KW"/>
</dbReference>
<dbReference type="InterPro" id="IPR003482">
    <property type="entry name" value="Whib"/>
</dbReference>
<dbReference type="PROSITE" id="PS51674">
    <property type="entry name" value="4FE4S_WBL"/>
    <property type="match status" value="1"/>
</dbReference>
<evidence type="ECO:0000256" key="5">
    <source>
        <dbReference type="ARBA" id="ARBA00023004"/>
    </source>
</evidence>
<evidence type="ECO:0000256" key="1">
    <source>
        <dbReference type="ARBA" id="ARBA00001966"/>
    </source>
</evidence>
<reference evidence="12" key="1">
    <citation type="submission" date="2020-05" db="EMBL/GenBank/DDBJ databases">
        <authorList>
            <person name="Chiriac C."/>
            <person name="Salcher M."/>
            <person name="Ghai R."/>
            <person name="Kavagutti S V."/>
        </authorList>
    </citation>
    <scope>NUCLEOTIDE SEQUENCE</scope>
</reference>
<gene>
    <name evidence="12" type="ORF">UFOPK1722_02105</name>
</gene>
<evidence type="ECO:0000256" key="10">
    <source>
        <dbReference type="ARBA" id="ARBA00023163"/>
    </source>
</evidence>
<dbReference type="GO" id="GO:0046872">
    <property type="term" value="F:metal ion binding"/>
    <property type="evidence" value="ECO:0007669"/>
    <property type="project" value="UniProtKB-KW"/>
</dbReference>
<evidence type="ECO:0000313" key="12">
    <source>
        <dbReference type="EMBL" id="CAB4599331.1"/>
    </source>
</evidence>
<evidence type="ECO:0000259" key="11">
    <source>
        <dbReference type="PROSITE" id="PS51674"/>
    </source>
</evidence>
<dbReference type="GO" id="GO:0045454">
    <property type="term" value="P:cell redox homeostasis"/>
    <property type="evidence" value="ECO:0007669"/>
    <property type="project" value="TreeGrafter"/>
</dbReference>
<keyword evidence="8" id="KW-0238">DNA-binding</keyword>
<evidence type="ECO:0000256" key="2">
    <source>
        <dbReference type="ARBA" id="ARBA00006597"/>
    </source>
</evidence>
<dbReference type="EMBL" id="CAEZTS010000286">
    <property type="protein sequence ID" value="CAB4599331.1"/>
    <property type="molecule type" value="Genomic_DNA"/>
</dbReference>
<dbReference type="Pfam" id="PF02467">
    <property type="entry name" value="Whib"/>
    <property type="match status" value="1"/>
</dbReference>
<dbReference type="GO" id="GO:0051539">
    <property type="term" value="F:4 iron, 4 sulfur cluster binding"/>
    <property type="evidence" value="ECO:0007669"/>
    <property type="project" value="UniProtKB-KW"/>
</dbReference>
<keyword evidence="5" id="KW-0408">Iron</keyword>
<evidence type="ECO:0000256" key="6">
    <source>
        <dbReference type="ARBA" id="ARBA00023014"/>
    </source>
</evidence>
<organism evidence="12">
    <name type="scientific">freshwater metagenome</name>
    <dbReference type="NCBI Taxonomy" id="449393"/>
    <lineage>
        <taxon>unclassified sequences</taxon>
        <taxon>metagenomes</taxon>
        <taxon>ecological metagenomes</taxon>
    </lineage>
</organism>
<evidence type="ECO:0000256" key="8">
    <source>
        <dbReference type="ARBA" id="ARBA00023125"/>
    </source>
</evidence>
<keyword evidence="10" id="KW-0804">Transcription</keyword>
<name>A0A6J6GDK9_9ZZZZ</name>
<dbReference type="PANTHER" id="PTHR38839">
    <property type="entry name" value="TRANSCRIPTIONAL REGULATOR WHID-RELATED"/>
    <property type="match status" value="1"/>
</dbReference>
<comment type="cofactor">
    <cofactor evidence="1">
        <name>[4Fe-4S] cluster</name>
        <dbReference type="ChEBI" id="CHEBI:49883"/>
    </cofactor>
</comment>
<keyword evidence="7" id="KW-0805">Transcription regulation</keyword>
<keyword evidence="6" id="KW-0411">Iron-sulfur</keyword>